<dbReference type="AlphaFoldDB" id="J0WKA0"/>
<evidence type="ECO:0000313" key="2">
    <source>
        <dbReference type="EMBL" id="EJD32175.1"/>
    </source>
</evidence>
<accession>J0WKA0</accession>
<keyword evidence="3" id="KW-1185">Reference proteome</keyword>
<dbReference type="InParanoid" id="J0WKA0"/>
<evidence type="ECO:0000256" key="1">
    <source>
        <dbReference type="SAM" id="MobiDB-lite"/>
    </source>
</evidence>
<evidence type="ECO:0000313" key="3">
    <source>
        <dbReference type="Proteomes" id="UP000006514"/>
    </source>
</evidence>
<organism evidence="2 3">
    <name type="scientific">Auricularia subglabra (strain TFB-10046 / SS5)</name>
    <name type="common">White-rot fungus</name>
    <name type="synonym">Auricularia delicata (strain TFB10046)</name>
    <dbReference type="NCBI Taxonomy" id="717982"/>
    <lineage>
        <taxon>Eukaryota</taxon>
        <taxon>Fungi</taxon>
        <taxon>Dikarya</taxon>
        <taxon>Basidiomycota</taxon>
        <taxon>Agaricomycotina</taxon>
        <taxon>Agaricomycetes</taxon>
        <taxon>Auriculariales</taxon>
        <taxon>Auriculariaceae</taxon>
        <taxon>Auricularia</taxon>
    </lineage>
</organism>
<name>J0WKA0_AURST</name>
<dbReference type="Proteomes" id="UP000006514">
    <property type="component" value="Unassembled WGS sequence"/>
</dbReference>
<dbReference type="KEGG" id="adl:AURDEDRAFT_178795"/>
<reference evidence="3" key="1">
    <citation type="journal article" date="2012" name="Science">
        <title>The Paleozoic origin of enzymatic lignin decomposition reconstructed from 31 fungal genomes.</title>
        <authorList>
            <person name="Floudas D."/>
            <person name="Binder M."/>
            <person name="Riley R."/>
            <person name="Barry K."/>
            <person name="Blanchette R.A."/>
            <person name="Henrissat B."/>
            <person name="Martinez A.T."/>
            <person name="Otillar R."/>
            <person name="Spatafora J.W."/>
            <person name="Yadav J.S."/>
            <person name="Aerts A."/>
            <person name="Benoit I."/>
            <person name="Boyd A."/>
            <person name="Carlson A."/>
            <person name="Copeland A."/>
            <person name="Coutinho P.M."/>
            <person name="de Vries R.P."/>
            <person name="Ferreira P."/>
            <person name="Findley K."/>
            <person name="Foster B."/>
            <person name="Gaskell J."/>
            <person name="Glotzer D."/>
            <person name="Gorecki P."/>
            <person name="Heitman J."/>
            <person name="Hesse C."/>
            <person name="Hori C."/>
            <person name="Igarashi K."/>
            <person name="Jurgens J.A."/>
            <person name="Kallen N."/>
            <person name="Kersten P."/>
            <person name="Kohler A."/>
            <person name="Kuees U."/>
            <person name="Kumar T.K.A."/>
            <person name="Kuo A."/>
            <person name="LaButti K."/>
            <person name="Larrondo L.F."/>
            <person name="Lindquist E."/>
            <person name="Ling A."/>
            <person name="Lombard V."/>
            <person name="Lucas S."/>
            <person name="Lundell T."/>
            <person name="Martin R."/>
            <person name="McLaughlin D.J."/>
            <person name="Morgenstern I."/>
            <person name="Morin E."/>
            <person name="Murat C."/>
            <person name="Nagy L.G."/>
            <person name="Nolan M."/>
            <person name="Ohm R.A."/>
            <person name="Patyshakuliyeva A."/>
            <person name="Rokas A."/>
            <person name="Ruiz-Duenas F.J."/>
            <person name="Sabat G."/>
            <person name="Salamov A."/>
            <person name="Samejima M."/>
            <person name="Schmutz J."/>
            <person name="Slot J.C."/>
            <person name="St John F."/>
            <person name="Stenlid J."/>
            <person name="Sun H."/>
            <person name="Sun S."/>
            <person name="Syed K."/>
            <person name="Tsang A."/>
            <person name="Wiebenga A."/>
            <person name="Young D."/>
            <person name="Pisabarro A."/>
            <person name="Eastwood D.C."/>
            <person name="Martin F."/>
            <person name="Cullen D."/>
            <person name="Grigoriev I.V."/>
            <person name="Hibbett D.S."/>
        </authorList>
    </citation>
    <scope>NUCLEOTIDE SEQUENCE [LARGE SCALE GENOMIC DNA]</scope>
    <source>
        <strain evidence="3">TFB10046</strain>
    </source>
</reference>
<feature type="region of interest" description="Disordered" evidence="1">
    <location>
        <begin position="137"/>
        <end position="156"/>
    </location>
</feature>
<dbReference type="EMBL" id="JH689249">
    <property type="protein sequence ID" value="EJD32175.1"/>
    <property type="molecule type" value="Genomic_DNA"/>
</dbReference>
<gene>
    <name evidence="2" type="ORF">AURDEDRAFT_178795</name>
</gene>
<protein>
    <submittedName>
        <fullName evidence="2">Uncharacterized protein</fullName>
    </submittedName>
</protein>
<proteinExistence type="predicted"/>
<sequence>MEGIAGVDGWSILQEEVDAHHKKSYSCGPCPDFAQDGRCVHTRLLKDPDEYPFRSFSLTDDPASVLFHREQSSKDGEILSLFLCTSKTRGKSVVSHFGRGGNVGEWVCRKHKKGCEHVSSAKLNAAFLKLCEQVKEPEVEGARVEGDDDGDQSKPL</sequence>